<feature type="chain" id="PRO_5020036697" evidence="1">
    <location>
        <begin position="30"/>
        <end position="69"/>
    </location>
</feature>
<reference evidence="2 3" key="2">
    <citation type="submission" date="2019-04" db="EMBL/GenBank/DDBJ databases">
        <title>The genome sequence of big-headed turtle.</title>
        <authorList>
            <person name="Gong S."/>
        </authorList>
    </citation>
    <scope>NUCLEOTIDE SEQUENCE [LARGE SCALE GENOMIC DNA]</scope>
    <source>
        <strain evidence="2">DO16091913</strain>
        <tissue evidence="2">Muscle</tissue>
    </source>
</reference>
<evidence type="ECO:0000256" key="1">
    <source>
        <dbReference type="SAM" id="SignalP"/>
    </source>
</evidence>
<reference evidence="2 3" key="1">
    <citation type="submission" date="2019-04" db="EMBL/GenBank/DDBJ databases">
        <title>Draft genome of the big-headed turtle Platysternon megacephalum.</title>
        <authorList>
            <person name="Gong S."/>
        </authorList>
    </citation>
    <scope>NUCLEOTIDE SEQUENCE [LARGE SCALE GENOMIC DNA]</scope>
    <source>
        <strain evidence="2">DO16091913</strain>
        <tissue evidence="2">Muscle</tissue>
    </source>
</reference>
<proteinExistence type="predicted"/>
<comment type="caution">
    <text evidence="2">The sequence shown here is derived from an EMBL/GenBank/DDBJ whole genome shotgun (WGS) entry which is preliminary data.</text>
</comment>
<gene>
    <name evidence="2" type="ORF">DR999_PMT01764</name>
</gene>
<organism evidence="2 3">
    <name type="scientific">Platysternon megacephalum</name>
    <name type="common">big-headed turtle</name>
    <dbReference type="NCBI Taxonomy" id="55544"/>
    <lineage>
        <taxon>Eukaryota</taxon>
        <taxon>Metazoa</taxon>
        <taxon>Chordata</taxon>
        <taxon>Craniata</taxon>
        <taxon>Vertebrata</taxon>
        <taxon>Euteleostomi</taxon>
        <taxon>Archelosauria</taxon>
        <taxon>Testudinata</taxon>
        <taxon>Testudines</taxon>
        <taxon>Cryptodira</taxon>
        <taxon>Durocryptodira</taxon>
        <taxon>Testudinoidea</taxon>
        <taxon>Platysternidae</taxon>
        <taxon>Platysternon</taxon>
    </lineage>
</organism>
<evidence type="ECO:0000313" key="3">
    <source>
        <dbReference type="Proteomes" id="UP000297703"/>
    </source>
</evidence>
<keyword evidence="3" id="KW-1185">Reference proteome</keyword>
<name>A0A4D9ETL1_9SAUR</name>
<dbReference type="AlphaFoldDB" id="A0A4D9ETL1"/>
<accession>A0A4D9ETL1</accession>
<protein>
    <submittedName>
        <fullName evidence="2">Myosin-IIIb</fullName>
    </submittedName>
</protein>
<sequence>MGKADLPAASADGLVILDLLALAFTGMKASEEEDELSTELKKIQRQWTMFREKIGLKHCCSEAVSHLLD</sequence>
<keyword evidence="1" id="KW-0732">Signal</keyword>
<dbReference type="EMBL" id="QXTE01000008">
    <property type="protein sequence ID" value="TFK14741.1"/>
    <property type="molecule type" value="Genomic_DNA"/>
</dbReference>
<evidence type="ECO:0000313" key="2">
    <source>
        <dbReference type="EMBL" id="TFK14741.1"/>
    </source>
</evidence>
<feature type="signal peptide" evidence="1">
    <location>
        <begin position="1"/>
        <end position="29"/>
    </location>
</feature>
<dbReference type="Proteomes" id="UP000297703">
    <property type="component" value="Unassembled WGS sequence"/>
</dbReference>